<proteinExistence type="predicted"/>
<sequence length="116" mass="13451">MSDETIWSPRSRFEVLSKEFSDELGRWVVHLRDRGVTPLSHEELLRKYDDVSELSPEVRAKTDANREWMRKLHRSGRRSTPKPGDNFPIGLDDNFKPFPAKRRRDAEDAAEDGEAG</sequence>
<reference evidence="2 3" key="1">
    <citation type="submission" date="2019-03" db="EMBL/GenBank/DDBJ databases">
        <title>Draft genome sequences of novel Actinobacteria.</title>
        <authorList>
            <person name="Sahin N."/>
            <person name="Ay H."/>
            <person name="Saygin H."/>
        </authorList>
    </citation>
    <scope>NUCLEOTIDE SEQUENCE [LARGE SCALE GENOMIC DNA]</scope>
    <source>
        <strain evidence="2 3">5K548</strain>
    </source>
</reference>
<name>A0A4R5BRQ2_9PSEU</name>
<feature type="region of interest" description="Disordered" evidence="1">
    <location>
        <begin position="65"/>
        <end position="116"/>
    </location>
</feature>
<keyword evidence="3" id="KW-1185">Reference proteome</keyword>
<protein>
    <submittedName>
        <fullName evidence="2">Uncharacterized protein</fullName>
    </submittedName>
</protein>
<evidence type="ECO:0000256" key="1">
    <source>
        <dbReference type="SAM" id="MobiDB-lite"/>
    </source>
</evidence>
<gene>
    <name evidence="2" type="ORF">E1202_10380</name>
</gene>
<dbReference type="EMBL" id="SMLA01000011">
    <property type="protein sequence ID" value="TDD89681.1"/>
    <property type="molecule type" value="Genomic_DNA"/>
</dbReference>
<feature type="compositionally biased region" description="Basic residues" evidence="1">
    <location>
        <begin position="71"/>
        <end position="80"/>
    </location>
</feature>
<organism evidence="2 3">
    <name type="scientific">Saccharopolyspora karakumensis</name>
    <dbReference type="NCBI Taxonomy" id="2530386"/>
    <lineage>
        <taxon>Bacteria</taxon>
        <taxon>Bacillati</taxon>
        <taxon>Actinomycetota</taxon>
        <taxon>Actinomycetes</taxon>
        <taxon>Pseudonocardiales</taxon>
        <taxon>Pseudonocardiaceae</taxon>
        <taxon>Saccharopolyspora</taxon>
    </lineage>
</organism>
<dbReference type="AlphaFoldDB" id="A0A4R5BRQ2"/>
<comment type="caution">
    <text evidence="2">The sequence shown here is derived from an EMBL/GenBank/DDBJ whole genome shotgun (WGS) entry which is preliminary data.</text>
</comment>
<dbReference type="Proteomes" id="UP000294723">
    <property type="component" value="Unassembled WGS sequence"/>
</dbReference>
<accession>A0A4R5BRQ2</accession>
<evidence type="ECO:0000313" key="3">
    <source>
        <dbReference type="Proteomes" id="UP000294723"/>
    </source>
</evidence>
<evidence type="ECO:0000313" key="2">
    <source>
        <dbReference type="EMBL" id="TDD89681.1"/>
    </source>
</evidence>
<dbReference type="RefSeq" id="WP_132682554.1">
    <property type="nucleotide sequence ID" value="NZ_SMLA01000011.1"/>
</dbReference>